<dbReference type="RefSeq" id="XP_005847154.1">
    <property type="nucleotide sequence ID" value="XM_005847092.1"/>
</dbReference>
<feature type="compositionally biased region" description="Acidic residues" evidence="1">
    <location>
        <begin position="39"/>
        <end position="58"/>
    </location>
</feature>
<keyword evidence="3" id="KW-1185">Reference proteome</keyword>
<organism evidence="3">
    <name type="scientific">Chlorella variabilis</name>
    <name type="common">Green alga</name>
    <dbReference type="NCBI Taxonomy" id="554065"/>
    <lineage>
        <taxon>Eukaryota</taxon>
        <taxon>Viridiplantae</taxon>
        <taxon>Chlorophyta</taxon>
        <taxon>core chlorophytes</taxon>
        <taxon>Trebouxiophyceae</taxon>
        <taxon>Chlorellales</taxon>
        <taxon>Chlorellaceae</taxon>
        <taxon>Chlorella clade</taxon>
        <taxon>Chlorella</taxon>
    </lineage>
</organism>
<dbReference type="PANTHER" id="PTHR35585:SF1">
    <property type="entry name" value="HHE DOMAIN PROTEIN (AFU_ORTHOLOGUE AFUA_4G00730)"/>
    <property type="match status" value="1"/>
</dbReference>
<name>E1ZH41_CHLVA</name>
<dbReference type="GeneID" id="17354268"/>
<dbReference type="Proteomes" id="UP000008141">
    <property type="component" value="Unassembled WGS sequence"/>
</dbReference>
<sequence>MAPKSPASNKKPAAGSPKQKSPKKAKTEEEELPAAVAAAEEEEEAEVDVGEEEEEAGDVEGGPAAGEGPATRTRAKDEGAAPASAAKQTAKVAATNALPQPTIVDILLGDHRDTVALLKHFDEVSGSGDKLMLEKLTDAIAITIRLHSQARPRAAAQPPSAASSILPPTTTLAPTCASLERATLQAEFEVLYPVMERRLGAKGKEAREHSVEEHSKIEGDLVRALEMRKEGGKELAGTIKEVMDLFIKHLGEEENELVPKMLAQMSEEEQVELAASFLEAKAKALLTPQPATA</sequence>
<gene>
    <name evidence="2" type="ORF">CHLNCDRAFT_134918</name>
</gene>
<dbReference type="AlphaFoldDB" id="E1ZH41"/>
<reference evidence="2 3" key="1">
    <citation type="journal article" date="2010" name="Plant Cell">
        <title>The Chlorella variabilis NC64A genome reveals adaptation to photosymbiosis, coevolution with viruses, and cryptic sex.</title>
        <authorList>
            <person name="Blanc G."/>
            <person name="Duncan G."/>
            <person name="Agarkova I."/>
            <person name="Borodovsky M."/>
            <person name="Gurnon J."/>
            <person name="Kuo A."/>
            <person name="Lindquist E."/>
            <person name="Lucas S."/>
            <person name="Pangilinan J."/>
            <person name="Polle J."/>
            <person name="Salamov A."/>
            <person name="Terry A."/>
            <person name="Yamada T."/>
            <person name="Dunigan D.D."/>
            <person name="Grigoriev I.V."/>
            <person name="Claverie J.M."/>
            <person name="Van Etten J.L."/>
        </authorList>
    </citation>
    <scope>NUCLEOTIDE SEQUENCE [LARGE SCALE GENOMIC DNA]</scope>
    <source>
        <strain evidence="2 3">NC64A</strain>
    </source>
</reference>
<evidence type="ECO:0000256" key="1">
    <source>
        <dbReference type="SAM" id="MobiDB-lite"/>
    </source>
</evidence>
<evidence type="ECO:0000313" key="3">
    <source>
        <dbReference type="Proteomes" id="UP000008141"/>
    </source>
</evidence>
<accession>E1ZH41</accession>
<evidence type="ECO:0008006" key="4">
    <source>
        <dbReference type="Google" id="ProtNLM"/>
    </source>
</evidence>
<dbReference type="EMBL" id="GL433846">
    <property type="protein sequence ID" value="EFN55052.1"/>
    <property type="molecule type" value="Genomic_DNA"/>
</dbReference>
<protein>
    <recommendedName>
        <fullName evidence="4">Hemerythrin-like domain-containing protein</fullName>
    </recommendedName>
</protein>
<evidence type="ECO:0000313" key="2">
    <source>
        <dbReference type="EMBL" id="EFN55052.1"/>
    </source>
</evidence>
<proteinExistence type="predicted"/>
<dbReference type="Gene3D" id="1.20.120.520">
    <property type="entry name" value="nmb1532 protein domain like"/>
    <property type="match status" value="1"/>
</dbReference>
<dbReference type="KEGG" id="cvr:CHLNCDRAFT_134918"/>
<feature type="region of interest" description="Disordered" evidence="1">
    <location>
        <begin position="1"/>
        <end position="86"/>
    </location>
</feature>
<dbReference type="OrthoDB" id="9983919at2759"/>
<dbReference type="PANTHER" id="PTHR35585">
    <property type="entry name" value="HHE DOMAIN PROTEIN (AFU_ORTHOLOGUE AFUA_4G00730)"/>
    <property type="match status" value="1"/>
</dbReference>
<dbReference type="InParanoid" id="E1ZH41"/>